<dbReference type="SUPFAM" id="SSF49464">
    <property type="entry name" value="Carboxypeptidase regulatory domain-like"/>
    <property type="match status" value="1"/>
</dbReference>
<evidence type="ECO:0000256" key="6">
    <source>
        <dbReference type="ARBA" id="ARBA00023077"/>
    </source>
</evidence>
<dbReference type="Gene3D" id="2.40.170.20">
    <property type="entry name" value="TonB-dependent receptor, beta-barrel domain"/>
    <property type="match status" value="1"/>
</dbReference>
<evidence type="ECO:0000256" key="4">
    <source>
        <dbReference type="ARBA" id="ARBA00022692"/>
    </source>
</evidence>
<evidence type="ECO:0000313" key="15">
    <source>
        <dbReference type="EMBL" id="ACF13456.1"/>
    </source>
</evidence>
<dbReference type="Pfam" id="PF00593">
    <property type="entry name" value="TonB_dep_Rec_b-barrel"/>
    <property type="match status" value="1"/>
</dbReference>
<evidence type="ECO:0000259" key="13">
    <source>
        <dbReference type="Pfam" id="PF00593"/>
    </source>
</evidence>
<dbReference type="KEGG" id="cts:Ctha_0991"/>
<keyword evidence="16" id="KW-1185">Reference proteome</keyword>
<dbReference type="Gene3D" id="2.170.130.10">
    <property type="entry name" value="TonB-dependent receptor, plug domain"/>
    <property type="match status" value="1"/>
</dbReference>
<evidence type="ECO:0000313" key="16">
    <source>
        <dbReference type="Proteomes" id="UP000001208"/>
    </source>
</evidence>
<comment type="similarity">
    <text evidence="10 11">Belongs to the TonB-dependent receptor family.</text>
</comment>
<dbReference type="CDD" id="cd01347">
    <property type="entry name" value="ligand_gated_channel"/>
    <property type="match status" value="1"/>
</dbReference>
<dbReference type="InterPro" id="IPR008969">
    <property type="entry name" value="CarboxyPept-like_regulatory"/>
</dbReference>
<dbReference type="PANTHER" id="PTHR30069:SF29">
    <property type="entry name" value="HEMOGLOBIN AND HEMOGLOBIN-HAPTOGLOBIN-BINDING PROTEIN 1-RELATED"/>
    <property type="match status" value="1"/>
</dbReference>
<dbReference type="Pfam" id="PF13715">
    <property type="entry name" value="CarbopepD_reg_2"/>
    <property type="match status" value="1"/>
</dbReference>
<evidence type="ECO:0000256" key="10">
    <source>
        <dbReference type="PROSITE-ProRule" id="PRU01360"/>
    </source>
</evidence>
<reference evidence="15 16" key="1">
    <citation type="submission" date="2008-06" db="EMBL/GenBank/DDBJ databases">
        <title>Complete sequence of Chloroherpeton thalassium ATCC 35110.</title>
        <authorList>
            <consortium name="US DOE Joint Genome Institute"/>
            <person name="Lucas S."/>
            <person name="Copeland A."/>
            <person name="Lapidus A."/>
            <person name="Glavina del Rio T."/>
            <person name="Dalin E."/>
            <person name="Tice H."/>
            <person name="Bruce D."/>
            <person name="Goodwin L."/>
            <person name="Pitluck S."/>
            <person name="Schmutz J."/>
            <person name="Larimer F."/>
            <person name="Land M."/>
            <person name="Hauser L."/>
            <person name="Kyrpides N."/>
            <person name="Mikhailova N."/>
            <person name="Liu Z."/>
            <person name="Li T."/>
            <person name="Zhao F."/>
            <person name="Overmann J."/>
            <person name="Bryant D.A."/>
            <person name="Richardson P."/>
        </authorList>
    </citation>
    <scope>NUCLEOTIDE SEQUENCE [LARGE SCALE GENOMIC DNA]</scope>
    <source>
        <strain evidence="16">ATCC 35110 / GB-78</strain>
    </source>
</reference>
<organism evidence="15 16">
    <name type="scientific">Chloroherpeton thalassium (strain ATCC 35110 / GB-78)</name>
    <dbReference type="NCBI Taxonomy" id="517418"/>
    <lineage>
        <taxon>Bacteria</taxon>
        <taxon>Pseudomonadati</taxon>
        <taxon>Chlorobiota</taxon>
        <taxon>Chlorobiia</taxon>
        <taxon>Chlorobiales</taxon>
        <taxon>Chloroherpetonaceae</taxon>
        <taxon>Chloroherpeton</taxon>
    </lineage>
</organism>
<keyword evidence="2 10" id="KW-0813">Transport</keyword>
<evidence type="ECO:0000256" key="2">
    <source>
        <dbReference type="ARBA" id="ARBA00022448"/>
    </source>
</evidence>
<dbReference type="Pfam" id="PF07715">
    <property type="entry name" value="Plug"/>
    <property type="match status" value="1"/>
</dbReference>
<dbReference type="InterPro" id="IPR036942">
    <property type="entry name" value="Beta-barrel_TonB_sf"/>
</dbReference>
<protein>
    <submittedName>
        <fullName evidence="15">TonB-dependent receptor</fullName>
    </submittedName>
</protein>
<dbReference type="PANTHER" id="PTHR30069">
    <property type="entry name" value="TONB-DEPENDENT OUTER MEMBRANE RECEPTOR"/>
    <property type="match status" value="1"/>
</dbReference>
<evidence type="ECO:0000256" key="9">
    <source>
        <dbReference type="ARBA" id="ARBA00023237"/>
    </source>
</evidence>
<evidence type="ECO:0000256" key="3">
    <source>
        <dbReference type="ARBA" id="ARBA00022452"/>
    </source>
</evidence>
<dbReference type="HOGENOM" id="CLU_008287_18_0_10"/>
<dbReference type="InterPro" id="IPR012910">
    <property type="entry name" value="Plug_dom"/>
</dbReference>
<dbReference type="SUPFAM" id="SSF56935">
    <property type="entry name" value="Porins"/>
    <property type="match status" value="1"/>
</dbReference>
<dbReference type="InterPro" id="IPR039426">
    <property type="entry name" value="TonB-dep_rcpt-like"/>
</dbReference>
<dbReference type="Gene3D" id="2.60.40.1120">
    <property type="entry name" value="Carboxypeptidase-like, regulatory domain"/>
    <property type="match status" value="1"/>
</dbReference>
<evidence type="ECO:0000259" key="14">
    <source>
        <dbReference type="Pfam" id="PF07715"/>
    </source>
</evidence>
<comment type="subcellular location">
    <subcellularLocation>
        <location evidence="1 10">Cell outer membrane</location>
        <topology evidence="1 10">Multi-pass membrane protein</topology>
    </subcellularLocation>
</comment>
<proteinExistence type="inferred from homology"/>
<dbReference type="PROSITE" id="PS52016">
    <property type="entry name" value="TONB_DEPENDENT_REC_3"/>
    <property type="match status" value="1"/>
</dbReference>
<evidence type="ECO:0000256" key="5">
    <source>
        <dbReference type="ARBA" id="ARBA00022729"/>
    </source>
</evidence>
<name>B3QXI2_CHLT3</name>
<evidence type="ECO:0000256" key="11">
    <source>
        <dbReference type="RuleBase" id="RU003357"/>
    </source>
</evidence>
<feature type="domain" description="TonB-dependent receptor-like beta-barrel" evidence="13">
    <location>
        <begin position="321"/>
        <end position="717"/>
    </location>
</feature>
<keyword evidence="9 10" id="KW-0998">Cell outer membrane</keyword>
<feature type="chain" id="PRO_5002797853" evidence="12">
    <location>
        <begin position="22"/>
        <end position="746"/>
    </location>
</feature>
<dbReference type="RefSeq" id="WP_012499540.1">
    <property type="nucleotide sequence ID" value="NC_011026.1"/>
</dbReference>
<keyword evidence="6 11" id="KW-0798">TonB box</keyword>
<dbReference type="EMBL" id="CP001100">
    <property type="protein sequence ID" value="ACF13456.1"/>
    <property type="molecule type" value="Genomic_DNA"/>
</dbReference>
<keyword evidence="4 10" id="KW-0812">Transmembrane</keyword>
<keyword evidence="5 12" id="KW-0732">Signal</keyword>
<keyword evidence="7 10" id="KW-0472">Membrane</keyword>
<dbReference type="AlphaFoldDB" id="B3QXI2"/>
<keyword evidence="8 15" id="KW-0675">Receptor</keyword>
<dbReference type="InterPro" id="IPR000531">
    <property type="entry name" value="Beta-barrel_TonB"/>
</dbReference>
<sequence>MTKFLGGLLFLLFGFSVEGLAHDDYLICGTVFDTETKTPLPNVSIGISSHPFKNHTDPNGKFCIKTHADSLTLRFSLMGYQNKRISISCKNDSSLRVFLRSELLMMNEVVVSANKNAASSLEQTITSQVISNEAILESGAQNIPDLLVKQPSVSLAGQAYHAAPSIRGLARKRVLVMVDGEKTSSERNVGTPGTFINPFEIEQIEILKGPYSTLYGSDAIGGVVNILTKSFETPYYNQNIGGRFDISTRSVSNAKNGNLALNGMLGKWMFHVDAGYRDADDYTLADGTALMNTFYEEKHAGGKLTFMPNDHHAITFKSYYSDGGEIGKPAYDTLTNAVHDKDVHFIAGVNYKWTGISRTLTKAELNFSRHDHDLGVKIIKHKTETDPSDDKLVNNRKTLSSTDYVLQGDFYFTLNKRLKILTGFDSFLHQDIDISESKVVHGYYSGLFLKQEFTTLLSGAYQNSYGVFVQADFIATDKLFTSAGVRWNYISTNGAPNQNAEKTDDAFSANFGLSYILAKSFTLKANVGSAFRAPDVKELYITTNTPGGLNIGNPDLASEHSLNFDLALIYKGAASLVELSAFHNQIENMIVLDWDNSTASREGTFRNIGKGVLYGVELAYKQNLTQAISPYFNFSWIHGYDDSSDDELTDVPPIQINLGIKYKPVQKLLLHLSARYSAEQTEVADDDIPTDAFTVIDFNASVQLLENLALNASVTNLFNEDYREHYQFDWMRAPGRSFNTGLHFNF</sequence>
<evidence type="ECO:0000256" key="12">
    <source>
        <dbReference type="SAM" id="SignalP"/>
    </source>
</evidence>
<accession>B3QXI2</accession>
<dbReference type="GO" id="GO:0009279">
    <property type="term" value="C:cell outer membrane"/>
    <property type="evidence" value="ECO:0007669"/>
    <property type="project" value="UniProtKB-SubCell"/>
</dbReference>
<dbReference type="eggNOG" id="COG4771">
    <property type="taxonomic scope" value="Bacteria"/>
</dbReference>
<dbReference type="STRING" id="517418.Ctha_0991"/>
<evidence type="ECO:0000256" key="7">
    <source>
        <dbReference type="ARBA" id="ARBA00023136"/>
    </source>
</evidence>
<dbReference type="OrthoDB" id="596248at2"/>
<evidence type="ECO:0000256" key="1">
    <source>
        <dbReference type="ARBA" id="ARBA00004571"/>
    </source>
</evidence>
<dbReference type="Proteomes" id="UP000001208">
    <property type="component" value="Chromosome"/>
</dbReference>
<dbReference type="InterPro" id="IPR037066">
    <property type="entry name" value="Plug_dom_sf"/>
</dbReference>
<keyword evidence="3 10" id="KW-1134">Transmembrane beta strand</keyword>
<dbReference type="GO" id="GO:0044718">
    <property type="term" value="P:siderophore transmembrane transport"/>
    <property type="evidence" value="ECO:0007669"/>
    <property type="project" value="TreeGrafter"/>
</dbReference>
<feature type="domain" description="TonB-dependent receptor plug" evidence="14">
    <location>
        <begin position="122"/>
        <end position="223"/>
    </location>
</feature>
<dbReference type="GO" id="GO:0015344">
    <property type="term" value="F:siderophore uptake transmembrane transporter activity"/>
    <property type="evidence" value="ECO:0007669"/>
    <property type="project" value="TreeGrafter"/>
</dbReference>
<feature type="signal peptide" evidence="12">
    <location>
        <begin position="1"/>
        <end position="21"/>
    </location>
</feature>
<evidence type="ECO:0000256" key="8">
    <source>
        <dbReference type="ARBA" id="ARBA00023170"/>
    </source>
</evidence>
<gene>
    <name evidence="15" type="ordered locus">Ctha_0991</name>
</gene>